<evidence type="ECO:0000256" key="4">
    <source>
        <dbReference type="HAMAP-Rule" id="MF_00655"/>
    </source>
</evidence>
<keyword evidence="3 4" id="KW-0884">PQQ biosynthesis</keyword>
<dbReference type="Proteomes" id="UP000013111">
    <property type="component" value="Unassembled WGS sequence"/>
</dbReference>
<dbReference type="EMBL" id="CAPB01000039">
    <property type="protein sequence ID" value="CCO95100.1"/>
    <property type="molecule type" value="Genomic_DNA"/>
</dbReference>
<evidence type="ECO:0000313" key="5">
    <source>
        <dbReference type="EMBL" id="CCO95100.1"/>
    </source>
</evidence>
<evidence type="ECO:0000256" key="3">
    <source>
        <dbReference type="ARBA" id="ARBA00022905"/>
    </source>
</evidence>
<gene>
    <name evidence="4 5" type="primary">pqqD</name>
    <name evidence="5" type="ORF">BN437_3194</name>
</gene>
<dbReference type="Gene3D" id="1.10.10.1150">
    <property type="entry name" value="Coenzyme PQQ synthesis protein D (PqqD)"/>
    <property type="match status" value="1"/>
</dbReference>
<comment type="subunit">
    <text evidence="2 4">Monomer. Interacts with PqqE.</text>
</comment>
<evidence type="ECO:0000313" key="6">
    <source>
        <dbReference type="Proteomes" id="UP000013111"/>
    </source>
</evidence>
<sequence length="93" mass="10791">MKCDQRIPIFRRGYRLQWEEMQNCHVILYPEGMAKLNDSATMILELVDGQRSLADIARTLNVRFPDAGGVDDDVTDFFAAAREQKWIIFREPS</sequence>
<dbReference type="InterPro" id="IPR041881">
    <property type="entry name" value="PqqD_sf"/>
</dbReference>
<dbReference type="InterPro" id="IPR022479">
    <property type="entry name" value="PqqD_bac"/>
</dbReference>
<dbReference type="NCBIfam" id="TIGR03859">
    <property type="entry name" value="PQQ_PqqD"/>
    <property type="match status" value="1"/>
</dbReference>
<comment type="caution">
    <text evidence="5">The sequence shown here is derived from an EMBL/GenBank/DDBJ whole genome shotgun (WGS) entry which is preliminary data.</text>
</comment>
<proteinExistence type="inferred from homology"/>
<reference evidence="5 6" key="1">
    <citation type="submission" date="2012-11" db="EMBL/GenBank/DDBJ databases">
        <authorList>
            <person name="Linke B."/>
        </authorList>
    </citation>
    <scope>NUCLEOTIDE SEQUENCE [LARGE SCALE GENOMIC DNA]</scope>
    <source>
        <strain evidence="6">CFBP 1232</strain>
    </source>
</reference>
<dbReference type="InterPro" id="IPR008792">
    <property type="entry name" value="PQQD"/>
</dbReference>
<organism evidence="5 6">
    <name type="scientific">Erwinia amylovora NBRC 12687 = CFBP 1232</name>
    <dbReference type="NCBI Taxonomy" id="1219359"/>
    <lineage>
        <taxon>Bacteria</taxon>
        <taxon>Pseudomonadati</taxon>
        <taxon>Pseudomonadota</taxon>
        <taxon>Gammaproteobacteria</taxon>
        <taxon>Enterobacterales</taxon>
        <taxon>Erwiniaceae</taxon>
        <taxon>Erwinia</taxon>
    </lineage>
</organism>
<reference evidence="5 6" key="2">
    <citation type="submission" date="2013-04" db="EMBL/GenBank/DDBJ databases">
        <title>Comparative genomics of 12 strains of Erwinia amylovora identifies a pan-genome with a large conserved core and provides insights into host specificity.</title>
        <authorList>
            <person name="Mann R.A."/>
            <person name="Smits T.H.M."/>
            <person name="Buehlmann A."/>
            <person name="Blom J."/>
            <person name="Goesmann A."/>
            <person name="Frey J.E."/>
            <person name="Plummer K.M."/>
            <person name="Beer S.V."/>
            <person name="Luck J."/>
            <person name="Duffy B."/>
            <person name="Rodoni B."/>
        </authorList>
    </citation>
    <scope>NUCLEOTIDE SEQUENCE [LARGE SCALE GENOMIC DNA]</scope>
    <source>
        <strain evidence="6">CFBP 1232</strain>
    </source>
</reference>
<dbReference type="Pfam" id="PF05402">
    <property type="entry name" value="PqqD"/>
    <property type="match status" value="1"/>
</dbReference>
<dbReference type="NCBIfam" id="NF002535">
    <property type="entry name" value="PRK02079.1"/>
    <property type="match status" value="1"/>
</dbReference>
<dbReference type="GO" id="GO:0018189">
    <property type="term" value="P:pyrroloquinoline quinone biosynthetic process"/>
    <property type="evidence" value="ECO:0007669"/>
    <property type="project" value="UniProtKB-UniRule"/>
</dbReference>
<comment type="similarity">
    <text evidence="4">Belongs to the PqqD family.</text>
</comment>
<comment type="pathway">
    <text evidence="1 4">Cofactor biosynthesis; pyrroloquinoline quinone biosynthesis.</text>
</comment>
<comment type="function">
    <text evidence="4">Functions as a PqqA binding protein and presents PqqA to PqqE, in the pyrroloquinoline quinone (PQQ) biosynthetic pathway.</text>
</comment>
<dbReference type="HAMAP" id="MF_00655">
    <property type="entry name" value="PQQ_syn_PqqD"/>
    <property type="match status" value="1"/>
</dbReference>
<evidence type="ECO:0000256" key="1">
    <source>
        <dbReference type="ARBA" id="ARBA00004886"/>
    </source>
</evidence>
<name>A0A831A642_ERWAM</name>
<dbReference type="UniPathway" id="UPA00539"/>
<evidence type="ECO:0000256" key="2">
    <source>
        <dbReference type="ARBA" id="ARBA00011741"/>
    </source>
</evidence>
<protein>
    <recommendedName>
        <fullName evidence="4">PqqA binding protein</fullName>
    </recommendedName>
    <alternativeName>
        <fullName evidence="4">Coenzyme PQQ synthesis protein D</fullName>
    </alternativeName>
    <alternativeName>
        <fullName evidence="4">Pyrroloquinoline quinone biosynthesis protein D</fullName>
    </alternativeName>
</protein>
<dbReference type="GO" id="GO:0048038">
    <property type="term" value="F:quinone binding"/>
    <property type="evidence" value="ECO:0007669"/>
    <property type="project" value="InterPro"/>
</dbReference>
<accession>A0A831A642</accession>
<dbReference type="AlphaFoldDB" id="A0A831A642"/>